<comment type="caution">
    <text evidence="2">The sequence shown here is derived from an EMBL/GenBank/DDBJ whole genome shotgun (WGS) entry which is preliminary data.</text>
</comment>
<dbReference type="PANTHER" id="PTHR43355:SF2">
    <property type="entry name" value="FLAVIN REDUCTASE (NADPH)"/>
    <property type="match status" value="1"/>
</dbReference>
<evidence type="ECO:0000259" key="1">
    <source>
        <dbReference type="Pfam" id="PF13460"/>
    </source>
</evidence>
<dbReference type="InterPro" id="IPR016040">
    <property type="entry name" value="NAD(P)-bd_dom"/>
</dbReference>
<proteinExistence type="predicted"/>
<accession>A0ABT6RG52</accession>
<dbReference type="Gene3D" id="3.40.50.720">
    <property type="entry name" value="NAD(P)-binding Rossmann-like Domain"/>
    <property type="match status" value="1"/>
</dbReference>
<dbReference type="RefSeq" id="WP_282335644.1">
    <property type="nucleotide sequence ID" value="NZ_JASBRG010000007.1"/>
</dbReference>
<gene>
    <name evidence="2" type="ORF">QJ048_17195</name>
</gene>
<reference evidence="2 3" key="1">
    <citation type="submission" date="2023-05" db="EMBL/GenBank/DDBJ databases">
        <title>Genome sequence of Pinibacter sp. MAH-24.</title>
        <authorList>
            <person name="Huq M.A."/>
        </authorList>
    </citation>
    <scope>NUCLEOTIDE SEQUENCE [LARGE SCALE GENOMIC DNA]</scope>
    <source>
        <strain evidence="2 3">MAH-24</strain>
    </source>
</reference>
<dbReference type="Pfam" id="PF13460">
    <property type="entry name" value="NAD_binding_10"/>
    <property type="match status" value="1"/>
</dbReference>
<organism evidence="2 3">
    <name type="scientific">Pinibacter soli</name>
    <dbReference type="NCBI Taxonomy" id="3044211"/>
    <lineage>
        <taxon>Bacteria</taxon>
        <taxon>Pseudomonadati</taxon>
        <taxon>Bacteroidota</taxon>
        <taxon>Chitinophagia</taxon>
        <taxon>Chitinophagales</taxon>
        <taxon>Chitinophagaceae</taxon>
        <taxon>Pinibacter</taxon>
    </lineage>
</organism>
<dbReference type="Proteomes" id="UP001226434">
    <property type="component" value="Unassembled WGS sequence"/>
</dbReference>
<dbReference type="SUPFAM" id="SSF51735">
    <property type="entry name" value="NAD(P)-binding Rossmann-fold domains"/>
    <property type="match status" value="1"/>
</dbReference>
<dbReference type="InterPro" id="IPR051606">
    <property type="entry name" value="Polyketide_Oxido-like"/>
</dbReference>
<sequence length="208" mass="22797">MKVMIVGKNIARQHLINQLVGKKIDVRVFGRHVLESVTKIDHVELVTGSVFAEVDIRAALKGIDAVISIIEARNDGTDVTLSLGTKKIVAEMEAAGIKRMIALGTTAVLDISEDDHALLVDTDLYPETHKCEGDELKKAMETLKHSKLDWTLVCPATVKEGIVTEHYHITKNYPAWGKGKILAGDLADFIVKELESGNYVKSRVGISN</sequence>
<dbReference type="PANTHER" id="PTHR43355">
    <property type="entry name" value="FLAVIN REDUCTASE (NADPH)"/>
    <property type="match status" value="1"/>
</dbReference>
<evidence type="ECO:0000313" key="3">
    <source>
        <dbReference type="Proteomes" id="UP001226434"/>
    </source>
</evidence>
<dbReference type="InterPro" id="IPR036291">
    <property type="entry name" value="NAD(P)-bd_dom_sf"/>
</dbReference>
<feature type="domain" description="NAD(P)-binding" evidence="1">
    <location>
        <begin position="13"/>
        <end position="195"/>
    </location>
</feature>
<name>A0ABT6RG52_9BACT</name>
<keyword evidence="3" id="KW-1185">Reference proteome</keyword>
<protein>
    <submittedName>
        <fullName evidence="2">NAD(P)H-binding protein</fullName>
    </submittedName>
</protein>
<dbReference type="EMBL" id="JASBRG010000007">
    <property type="protein sequence ID" value="MDI3321535.1"/>
    <property type="molecule type" value="Genomic_DNA"/>
</dbReference>
<evidence type="ECO:0000313" key="2">
    <source>
        <dbReference type="EMBL" id="MDI3321535.1"/>
    </source>
</evidence>